<dbReference type="EMBL" id="JBBJCI010000204">
    <property type="protein sequence ID" value="KAK7241245.1"/>
    <property type="molecule type" value="Genomic_DNA"/>
</dbReference>
<dbReference type="Pfam" id="PF00756">
    <property type="entry name" value="Esterase"/>
    <property type="match status" value="1"/>
</dbReference>
<dbReference type="GO" id="GO:0016787">
    <property type="term" value="F:hydrolase activity"/>
    <property type="evidence" value="ECO:0007669"/>
    <property type="project" value="UniProtKB-KW"/>
</dbReference>
<evidence type="ECO:0000256" key="6">
    <source>
        <dbReference type="SAM" id="MobiDB-lite"/>
    </source>
</evidence>
<evidence type="ECO:0000313" key="8">
    <source>
        <dbReference type="Proteomes" id="UP001363151"/>
    </source>
</evidence>
<sequence length="304" mass="30765">MSATTRVGSNACFGGSWQRYKHDSECTKTPMAFSVFVPPAATPEAPAPCIFYLSGLTCTDENFVQKAGAARAAAERGVALVAPDPSQPWPGVGGQDGAYDFGSGAGFYGADDDFVGDVDQLQPEALPSGPCDSARAPTAPRGGRDRPAAASPRFVDQHVSHADRASRGEAAAAARGGVAVGQRAPASCQISNTMVANLCAISLCLAALGADALLATPGRSPRARRQGTTRRAATKQPTNAEWLEACKTSGVVSYTDFGISLAPRDGDDGAVAVAERDVGVGTPLFGKKAPAAAPGASGAAASLA</sequence>
<dbReference type="PANTHER" id="PTHR10061:SF0">
    <property type="entry name" value="S-FORMYLGLUTATHIONE HYDROLASE"/>
    <property type="match status" value="1"/>
</dbReference>
<feature type="compositionally biased region" description="Basic and acidic residues" evidence="6">
    <location>
        <begin position="155"/>
        <end position="167"/>
    </location>
</feature>
<name>A0ABR1FY98_AURAN</name>
<dbReference type="InterPro" id="IPR000801">
    <property type="entry name" value="Esterase-like"/>
</dbReference>
<comment type="caution">
    <text evidence="7">The sequence shown here is derived from an EMBL/GenBank/DDBJ whole genome shotgun (WGS) entry which is preliminary data.</text>
</comment>
<accession>A0ABR1FY98</accession>
<keyword evidence="4" id="KW-0719">Serine esterase</keyword>
<evidence type="ECO:0000256" key="5">
    <source>
        <dbReference type="ARBA" id="ARBA00022801"/>
    </source>
</evidence>
<dbReference type="InterPro" id="IPR029058">
    <property type="entry name" value="AB_hydrolase_fold"/>
</dbReference>
<evidence type="ECO:0000256" key="1">
    <source>
        <dbReference type="ARBA" id="ARBA00005622"/>
    </source>
</evidence>
<keyword evidence="5 7" id="KW-0378">Hydrolase</keyword>
<keyword evidence="8" id="KW-1185">Reference proteome</keyword>
<evidence type="ECO:0000256" key="3">
    <source>
        <dbReference type="ARBA" id="ARBA00016774"/>
    </source>
</evidence>
<evidence type="ECO:0000256" key="4">
    <source>
        <dbReference type="ARBA" id="ARBA00022487"/>
    </source>
</evidence>
<evidence type="ECO:0000256" key="2">
    <source>
        <dbReference type="ARBA" id="ARBA00012479"/>
    </source>
</evidence>
<reference evidence="7 8" key="1">
    <citation type="submission" date="2024-03" db="EMBL/GenBank/DDBJ databases">
        <title>Aureococcus anophagefferens CCMP1851 and Kratosvirus quantuckense: Draft genome of a second virus-susceptible host strain in the model system.</title>
        <authorList>
            <person name="Chase E."/>
            <person name="Truchon A.R."/>
            <person name="Schepens W."/>
            <person name="Wilhelm S.W."/>
        </authorList>
    </citation>
    <scope>NUCLEOTIDE SEQUENCE [LARGE SCALE GENOMIC DNA]</scope>
    <source>
        <strain evidence="7 8">CCMP1851</strain>
    </source>
</reference>
<feature type="region of interest" description="Disordered" evidence="6">
    <location>
        <begin position="120"/>
        <end position="168"/>
    </location>
</feature>
<dbReference type="Proteomes" id="UP001363151">
    <property type="component" value="Unassembled WGS sequence"/>
</dbReference>
<evidence type="ECO:0000313" key="7">
    <source>
        <dbReference type="EMBL" id="KAK7241245.1"/>
    </source>
</evidence>
<comment type="similarity">
    <text evidence="1">Belongs to the esterase D family.</text>
</comment>
<dbReference type="PANTHER" id="PTHR10061">
    <property type="entry name" value="S-FORMYLGLUTATHIONE HYDROLASE"/>
    <property type="match status" value="1"/>
</dbReference>
<gene>
    <name evidence="7" type="ORF">SO694_00051278</name>
</gene>
<dbReference type="EC" id="3.1.2.12" evidence="2"/>
<feature type="region of interest" description="Disordered" evidence="6">
    <location>
        <begin position="217"/>
        <end position="236"/>
    </location>
</feature>
<protein>
    <recommendedName>
        <fullName evidence="3">S-formylglutathione hydrolase</fullName>
        <ecNumber evidence="2">3.1.2.12</ecNumber>
    </recommendedName>
</protein>
<dbReference type="InterPro" id="IPR014186">
    <property type="entry name" value="S-formylglutathione_hydrol"/>
</dbReference>
<proteinExistence type="inferred from homology"/>
<organism evidence="7 8">
    <name type="scientific">Aureococcus anophagefferens</name>
    <name type="common">Harmful bloom alga</name>
    <dbReference type="NCBI Taxonomy" id="44056"/>
    <lineage>
        <taxon>Eukaryota</taxon>
        <taxon>Sar</taxon>
        <taxon>Stramenopiles</taxon>
        <taxon>Ochrophyta</taxon>
        <taxon>Pelagophyceae</taxon>
        <taxon>Pelagomonadales</taxon>
        <taxon>Pelagomonadaceae</taxon>
        <taxon>Aureococcus</taxon>
    </lineage>
</organism>
<dbReference type="Gene3D" id="3.40.50.1820">
    <property type="entry name" value="alpha/beta hydrolase"/>
    <property type="match status" value="1"/>
</dbReference>
<dbReference type="SUPFAM" id="SSF53474">
    <property type="entry name" value="alpha/beta-Hydrolases"/>
    <property type="match status" value="1"/>
</dbReference>